<comment type="caution">
    <text evidence="3">The sequence shown here is derived from an EMBL/GenBank/DDBJ whole genome shotgun (WGS) entry which is preliminary data.</text>
</comment>
<evidence type="ECO:0000259" key="2">
    <source>
        <dbReference type="PROSITE" id="PS51462"/>
    </source>
</evidence>
<dbReference type="CDD" id="cd04692">
    <property type="entry name" value="NUDIX_Hydrolase"/>
    <property type="match status" value="1"/>
</dbReference>
<dbReference type="PROSITE" id="PS00893">
    <property type="entry name" value="NUDIX_BOX"/>
    <property type="match status" value="1"/>
</dbReference>
<dbReference type="Gene3D" id="3.90.79.10">
    <property type="entry name" value="Nucleoside Triphosphate Pyrophosphohydrolase"/>
    <property type="match status" value="1"/>
</dbReference>
<reference evidence="3" key="1">
    <citation type="submission" date="2019-10" db="EMBL/GenBank/DDBJ databases">
        <title>Metagenomic sequencing of thiosulfate-disproportionating enrichment culture.</title>
        <authorList>
            <person name="Umezawa K."/>
            <person name="Kojima H."/>
            <person name="Fukui M."/>
        </authorList>
    </citation>
    <scope>NUCLEOTIDE SEQUENCE</scope>
    <source>
        <strain evidence="3">45J</strain>
    </source>
</reference>
<accession>A0A5J4L897</accession>
<protein>
    <submittedName>
        <fullName evidence="3">NUDIX domain-containing protein</fullName>
    </submittedName>
</protein>
<dbReference type="InterPro" id="IPR015797">
    <property type="entry name" value="NUDIX_hydrolase-like_dom_sf"/>
</dbReference>
<dbReference type="AlphaFoldDB" id="A0A5J4L897"/>
<gene>
    <name evidence="3" type="ORF">A45J_2120</name>
</gene>
<name>A0A5J4L897_9ZZZZ</name>
<sequence>MQEEILEIVDRQGNTIGTAPRSHIHGNPSLIHKVVHILVFNDRGELLLQKRSMKKDVAPGKWDTSVGGHVPNGEDLITAAIRETEEELGITPINLKPLYSYIHSNTYESEMVFTHSCIYNGPFTFNKEEIDEIRFWDMKEIKNAIGTGLLSDNLESEIMKYLSFSDQTPLSSAP</sequence>
<dbReference type="Pfam" id="PF00293">
    <property type="entry name" value="NUDIX"/>
    <property type="match status" value="1"/>
</dbReference>
<organism evidence="3">
    <name type="scientific">hot springs metagenome</name>
    <dbReference type="NCBI Taxonomy" id="433727"/>
    <lineage>
        <taxon>unclassified sequences</taxon>
        <taxon>metagenomes</taxon>
        <taxon>ecological metagenomes</taxon>
    </lineage>
</organism>
<dbReference type="PROSITE" id="PS51462">
    <property type="entry name" value="NUDIX"/>
    <property type="match status" value="1"/>
</dbReference>
<dbReference type="SUPFAM" id="SSF55811">
    <property type="entry name" value="Nudix"/>
    <property type="match status" value="1"/>
</dbReference>
<dbReference type="GO" id="GO:0016787">
    <property type="term" value="F:hydrolase activity"/>
    <property type="evidence" value="ECO:0007669"/>
    <property type="project" value="UniProtKB-KW"/>
</dbReference>
<dbReference type="PANTHER" id="PTHR10885">
    <property type="entry name" value="ISOPENTENYL-DIPHOSPHATE DELTA-ISOMERASE"/>
    <property type="match status" value="1"/>
</dbReference>
<dbReference type="InterPro" id="IPR000086">
    <property type="entry name" value="NUDIX_hydrolase_dom"/>
</dbReference>
<dbReference type="InterPro" id="IPR020084">
    <property type="entry name" value="NUDIX_hydrolase_CS"/>
</dbReference>
<feature type="domain" description="Nudix hydrolase" evidence="2">
    <location>
        <begin position="30"/>
        <end position="164"/>
    </location>
</feature>
<proteinExistence type="predicted"/>
<dbReference type="PANTHER" id="PTHR10885:SF0">
    <property type="entry name" value="ISOPENTENYL-DIPHOSPHATE DELTA-ISOMERASE"/>
    <property type="match status" value="1"/>
</dbReference>
<evidence type="ECO:0000313" key="3">
    <source>
        <dbReference type="EMBL" id="GER94359.1"/>
    </source>
</evidence>
<dbReference type="EMBL" id="BLAB01000001">
    <property type="protein sequence ID" value="GER94359.1"/>
    <property type="molecule type" value="Genomic_DNA"/>
</dbReference>
<keyword evidence="1" id="KW-0378">Hydrolase</keyword>
<evidence type="ECO:0000256" key="1">
    <source>
        <dbReference type="ARBA" id="ARBA00022801"/>
    </source>
</evidence>